<evidence type="ECO:0000313" key="1">
    <source>
        <dbReference type="EMBL" id="CAG8730289.1"/>
    </source>
</evidence>
<protein>
    <submittedName>
        <fullName evidence="1">1169_t:CDS:1</fullName>
    </submittedName>
</protein>
<dbReference type="Proteomes" id="UP000789570">
    <property type="component" value="Unassembled WGS sequence"/>
</dbReference>
<dbReference type="AlphaFoldDB" id="A0A9N9IDF3"/>
<gene>
    <name evidence="1" type="ORF">FCALED_LOCUS14942</name>
</gene>
<accession>A0A9N9IDF3</accession>
<organism evidence="1 2">
    <name type="scientific">Funneliformis caledonium</name>
    <dbReference type="NCBI Taxonomy" id="1117310"/>
    <lineage>
        <taxon>Eukaryota</taxon>
        <taxon>Fungi</taxon>
        <taxon>Fungi incertae sedis</taxon>
        <taxon>Mucoromycota</taxon>
        <taxon>Glomeromycotina</taxon>
        <taxon>Glomeromycetes</taxon>
        <taxon>Glomerales</taxon>
        <taxon>Glomeraceae</taxon>
        <taxon>Funneliformis</taxon>
    </lineage>
</organism>
<evidence type="ECO:0000313" key="2">
    <source>
        <dbReference type="Proteomes" id="UP000789570"/>
    </source>
</evidence>
<keyword evidence="2" id="KW-1185">Reference proteome</keyword>
<comment type="caution">
    <text evidence="1">The sequence shown here is derived from an EMBL/GenBank/DDBJ whole genome shotgun (WGS) entry which is preliminary data.</text>
</comment>
<reference evidence="1" key="1">
    <citation type="submission" date="2021-06" db="EMBL/GenBank/DDBJ databases">
        <authorList>
            <person name="Kallberg Y."/>
            <person name="Tangrot J."/>
            <person name="Rosling A."/>
        </authorList>
    </citation>
    <scope>NUCLEOTIDE SEQUENCE</scope>
    <source>
        <strain evidence="1">UK204</strain>
    </source>
</reference>
<proteinExistence type="predicted"/>
<name>A0A9N9IDF3_9GLOM</name>
<dbReference type="EMBL" id="CAJVPQ010012107">
    <property type="protein sequence ID" value="CAG8730289.1"/>
    <property type="molecule type" value="Genomic_DNA"/>
</dbReference>
<sequence length="47" mass="5617">MSHNIITVKSSHPMKEVNEMSFQELHKFLESKNIKYEDLKNIINEEI</sequence>